<feature type="region of interest" description="Disordered" evidence="1">
    <location>
        <begin position="1"/>
        <end position="45"/>
    </location>
</feature>
<dbReference type="Proteomes" id="UP000031774">
    <property type="component" value="Chromosome"/>
</dbReference>
<sequence>MPQWAVTREPSTTVRQEAPKFSGSSVAGAVTGSSSVGAGAARTSAATAVPVIRTATEAIAPKP</sequence>
<dbReference type="AlphaFoldDB" id="A0A0B5HVJ5"/>
<evidence type="ECO:0000313" key="2">
    <source>
        <dbReference type="EMBL" id="AJF64491.1"/>
    </source>
</evidence>
<reference evidence="2 3" key="1">
    <citation type="submission" date="2014-12" db="EMBL/GenBank/DDBJ databases">
        <title>Complete genome sequence of Streptomyces vietnamensis strain GIMV4.0001, a genetic manipulable producer of the benzoisochromanequinone antibiotic granaticin.</title>
        <authorList>
            <person name="Deng M.R."/>
            <person name="Guo J."/>
            <person name="Ma L.Y."/>
            <person name="Feng G.D."/>
            <person name="Mo C.Y."/>
            <person name="Zhu H.H."/>
        </authorList>
    </citation>
    <scope>NUCLEOTIDE SEQUENCE [LARGE SCALE GENOMIC DNA]</scope>
    <source>
        <strain evidence="3">GIMV4.0001</strain>
    </source>
</reference>
<gene>
    <name evidence="2" type="ORF">SVTN_08720</name>
</gene>
<proteinExistence type="predicted"/>
<protein>
    <submittedName>
        <fullName evidence="2">Uncharacterized protein</fullName>
    </submittedName>
</protein>
<keyword evidence="3" id="KW-1185">Reference proteome</keyword>
<dbReference type="KEGG" id="svt:SVTN_08720"/>
<accession>A0A0B5HVJ5</accession>
<evidence type="ECO:0000256" key="1">
    <source>
        <dbReference type="SAM" id="MobiDB-lite"/>
    </source>
</evidence>
<dbReference type="EMBL" id="CP010407">
    <property type="protein sequence ID" value="AJF64491.1"/>
    <property type="molecule type" value="Genomic_DNA"/>
</dbReference>
<evidence type="ECO:0000313" key="3">
    <source>
        <dbReference type="Proteomes" id="UP000031774"/>
    </source>
</evidence>
<organism evidence="2 3">
    <name type="scientific">Streptomyces vietnamensis</name>
    <dbReference type="NCBI Taxonomy" id="362257"/>
    <lineage>
        <taxon>Bacteria</taxon>
        <taxon>Bacillati</taxon>
        <taxon>Actinomycetota</taxon>
        <taxon>Actinomycetes</taxon>
        <taxon>Kitasatosporales</taxon>
        <taxon>Streptomycetaceae</taxon>
        <taxon>Streptomyces</taxon>
    </lineage>
</organism>
<name>A0A0B5HVJ5_9ACTN</name>
<dbReference type="HOGENOM" id="CLU_2884239_0_0_11"/>
<feature type="compositionally biased region" description="Low complexity" evidence="1">
    <location>
        <begin position="22"/>
        <end position="45"/>
    </location>
</feature>